<evidence type="ECO:0000256" key="1">
    <source>
        <dbReference type="SAM" id="SignalP"/>
    </source>
</evidence>
<keyword evidence="1" id="KW-0732">Signal</keyword>
<dbReference type="RefSeq" id="WP_114693935.1">
    <property type="nucleotide sequence ID" value="NZ_QQOH01000001.1"/>
</dbReference>
<dbReference type="AlphaFoldDB" id="A0A369WTG3"/>
<gene>
    <name evidence="2" type="ORF">DV711_01800</name>
</gene>
<protein>
    <submittedName>
        <fullName evidence="2">Uncharacterized protein</fullName>
    </submittedName>
</protein>
<keyword evidence="3" id="KW-1185">Reference proteome</keyword>
<feature type="signal peptide" evidence="1">
    <location>
        <begin position="1"/>
        <end position="28"/>
    </location>
</feature>
<name>A0A369WTG3_9GAMM</name>
<dbReference type="OrthoDB" id="5365644at2"/>
<comment type="caution">
    <text evidence="2">The sequence shown here is derived from an EMBL/GenBank/DDBJ whole genome shotgun (WGS) entry which is preliminary data.</text>
</comment>
<evidence type="ECO:0000313" key="3">
    <source>
        <dbReference type="Proteomes" id="UP000253769"/>
    </source>
</evidence>
<organism evidence="2 3">
    <name type="scientific">Motiliproteus coralliicola</name>
    <dbReference type="NCBI Taxonomy" id="2283196"/>
    <lineage>
        <taxon>Bacteria</taxon>
        <taxon>Pseudomonadati</taxon>
        <taxon>Pseudomonadota</taxon>
        <taxon>Gammaproteobacteria</taxon>
        <taxon>Oceanospirillales</taxon>
        <taxon>Oceanospirillaceae</taxon>
        <taxon>Motiliproteus</taxon>
    </lineage>
</organism>
<reference evidence="2 3" key="1">
    <citation type="submission" date="2018-07" db="EMBL/GenBank/DDBJ databases">
        <title>Motiliproteus coralliicola sp. nov., a bacterium isolated from Coral.</title>
        <authorList>
            <person name="Wang G."/>
        </authorList>
    </citation>
    <scope>NUCLEOTIDE SEQUENCE [LARGE SCALE GENOMIC DNA]</scope>
    <source>
        <strain evidence="2 3">C34</strain>
    </source>
</reference>
<sequence>MKLSFRPLLFACLTLLCIQPLLVDTAQAYSYAAKGREPVMEGWLAISQALSNGTTDSAEQAMEDLRDELTWMESERNAPLVWPLDQAIREQDLQLAAATFTDAFISLIDLRLSDAAVELDNYQLAKVKVVKSGLFLDTLMNDPDLLGQQIKPQDKLDARQALDRCLEALGKPGLFGSGKTPANPELFEQAHARLIEILARYQN</sequence>
<proteinExistence type="predicted"/>
<dbReference type="Proteomes" id="UP000253769">
    <property type="component" value="Unassembled WGS sequence"/>
</dbReference>
<dbReference type="EMBL" id="QQOH01000001">
    <property type="protein sequence ID" value="RDE24349.1"/>
    <property type="molecule type" value="Genomic_DNA"/>
</dbReference>
<evidence type="ECO:0000313" key="2">
    <source>
        <dbReference type="EMBL" id="RDE24349.1"/>
    </source>
</evidence>
<accession>A0A369WTG3</accession>
<feature type="chain" id="PRO_5016628981" evidence="1">
    <location>
        <begin position="29"/>
        <end position="203"/>
    </location>
</feature>